<organism evidence="15 16">
    <name type="scientific">Aduncisulcus paluster</name>
    <dbReference type="NCBI Taxonomy" id="2918883"/>
    <lineage>
        <taxon>Eukaryota</taxon>
        <taxon>Metamonada</taxon>
        <taxon>Carpediemonas-like organisms</taxon>
        <taxon>Aduncisulcus</taxon>
    </lineage>
</organism>
<comment type="caution">
    <text evidence="15">The sequence shown here is derived from an EMBL/GenBank/DDBJ whole genome shotgun (WGS) entry which is preliminary data.</text>
</comment>
<evidence type="ECO:0000256" key="10">
    <source>
        <dbReference type="ARBA" id="ARBA00022840"/>
    </source>
</evidence>
<reference evidence="15" key="1">
    <citation type="submission" date="2022-03" db="EMBL/GenBank/DDBJ databases">
        <title>Draft genome sequence of Aduncisulcus paluster, a free-living microaerophilic Fornicata.</title>
        <authorList>
            <person name="Yuyama I."/>
            <person name="Kume K."/>
            <person name="Tamura T."/>
            <person name="Inagaki Y."/>
            <person name="Hashimoto T."/>
        </authorList>
    </citation>
    <scope>NUCLEOTIDE SEQUENCE</scope>
    <source>
        <strain evidence="15">NY0171</strain>
    </source>
</reference>
<name>A0ABQ5K8Z2_9EUKA</name>
<evidence type="ECO:0000313" key="15">
    <source>
        <dbReference type="EMBL" id="GKT28407.1"/>
    </source>
</evidence>
<keyword evidence="9" id="KW-0547">Nucleotide-binding</keyword>
<sequence>MPIDNPCSDLLISLSSKLCKGELVAFPTETVYGLGADATNAEAVKNIFKVKGRPLSDPVICHVDSISMALTLLDFTAQERSIFDALVEYWPGPLTIVGKATSLVPPVVMAGGLTVGVRFPDHPVARTLIRHAKVPIAAPSANRFGHISPTTAQHVKDDLEAPYRDLYKAELHIIDGGCTKIGIESTVLAINGNNVTIFRRGGFPVSLVESVLKPLDGVTINVFHRASRVEDVKEGELSAPGQLLKHYAPDLPCYLYGGSISTLEIPSASRKDGSQTSVQYTVSHSYDSIFIVDIAGHIASLSTKFKHYIDICPDGDLDMAAQSFFHTLRHIEAELKDGTLDIEAIVICDPTIPKLDVSHTTSHVVSEESSSRSTKDMSDGTDSSSTIQLKSKSDLLHVSAEALKDRMFRSTSGYTCDIKEDSIVVYPPFF</sequence>
<evidence type="ECO:0000256" key="8">
    <source>
        <dbReference type="ARBA" id="ARBA00022695"/>
    </source>
</evidence>
<proteinExistence type="inferred from homology"/>
<dbReference type="InterPro" id="IPR050156">
    <property type="entry name" value="TC-AMP_synthase_SUA5"/>
</dbReference>
<dbReference type="InterPro" id="IPR006070">
    <property type="entry name" value="Sua5-like_dom"/>
</dbReference>
<dbReference type="Proteomes" id="UP001057375">
    <property type="component" value="Unassembled WGS sequence"/>
</dbReference>
<evidence type="ECO:0000256" key="7">
    <source>
        <dbReference type="ARBA" id="ARBA00022694"/>
    </source>
</evidence>
<dbReference type="EC" id="2.7.7.87" evidence="3"/>
<evidence type="ECO:0000313" key="16">
    <source>
        <dbReference type="Proteomes" id="UP001057375"/>
    </source>
</evidence>
<dbReference type="InterPro" id="IPR005145">
    <property type="entry name" value="Sua5_C"/>
</dbReference>
<keyword evidence="10" id="KW-0067">ATP-binding</keyword>
<dbReference type="InterPro" id="IPR017945">
    <property type="entry name" value="DHBP_synth_RibB-like_a/b_dom"/>
</dbReference>
<keyword evidence="8" id="KW-0548">Nucleotidyltransferase</keyword>
<feature type="domain" description="YrdC-like" evidence="14">
    <location>
        <begin position="8"/>
        <end position="203"/>
    </location>
</feature>
<dbReference type="SUPFAM" id="SSF55821">
    <property type="entry name" value="YrdC/RibB"/>
    <property type="match status" value="1"/>
</dbReference>
<dbReference type="PROSITE" id="PS51163">
    <property type="entry name" value="YRDC"/>
    <property type="match status" value="1"/>
</dbReference>
<accession>A0ABQ5K8Z2</accession>
<evidence type="ECO:0000256" key="9">
    <source>
        <dbReference type="ARBA" id="ARBA00022741"/>
    </source>
</evidence>
<dbReference type="EMBL" id="BQXS01000271">
    <property type="protein sequence ID" value="GKT28407.1"/>
    <property type="molecule type" value="Genomic_DNA"/>
</dbReference>
<evidence type="ECO:0000256" key="3">
    <source>
        <dbReference type="ARBA" id="ARBA00012584"/>
    </source>
</evidence>
<keyword evidence="6" id="KW-0808">Transferase</keyword>
<dbReference type="InterPro" id="IPR038385">
    <property type="entry name" value="Sua5/YwlC_C"/>
</dbReference>
<gene>
    <name evidence="15" type="ORF">ADUPG1_000629</name>
</gene>
<evidence type="ECO:0000256" key="5">
    <source>
        <dbReference type="ARBA" id="ARBA00022490"/>
    </source>
</evidence>
<comment type="subcellular location">
    <subcellularLocation>
        <location evidence="1">Cytoplasm</location>
    </subcellularLocation>
</comment>
<keyword evidence="5" id="KW-0963">Cytoplasm</keyword>
<protein>
    <recommendedName>
        <fullName evidence="4">Threonylcarbamoyl-AMP synthase</fullName>
        <ecNumber evidence="3">2.7.7.87</ecNumber>
    </recommendedName>
    <alternativeName>
        <fullName evidence="11">L-threonylcarbamoyladenylate synthase</fullName>
    </alternativeName>
</protein>
<evidence type="ECO:0000256" key="4">
    <source>
        <dbReference type="ARBA" id="ARBA00015492"/>
    </source>
</evidence>
<evidence type="ECO:0000256" key="2">
    <source>
        <dbReference type="ARBA" id="ARBA00007663"/>
    </source>
</evidence>
<dbReference type="Pfam" id="PF01300">
    <property type="entry name" value="Sua5_yciO_yrdC"/>
    <property type="match status" value="1"/>
</dbReference>
<dbReference type="Gene3D" id="3.90.870.10">
    <property type="entry name" value="DHBP synthase"/>
    <property type="match status" value="1"/>
</dbReference>
<comment type="similarity">
    <text evidence="2">Belongs to the SUA5 family.</text>
</comment>
<evidence type="ECO:0000256" key="13">
    <source>
        <dbReference type="SAM" id="MobiDB-lite"/>
    </source>
</evidence>
<evidence type="ECO:0000256" key="6">
    <source>
        <dbReference type="ARBA" id="ARBA00022679"/>
    </source>
</evidence>
<evidence type="ECO:0000256" key="1">
    <source>
        <dbReference type="ARBA" id="ARBA00004496"/>
    </source>
</evidence>
<dbReference type="Pfam" id="PF03481">
    <property type="entry name" value="Sua5_C"/>
    <property type="match status" value="1"/>
</dbReference>
<dbReference type="Gene3D" id="3.40.50.11030">
    <property type="entry name" value="Threonylcarbamoyl-AMP synthase, C-terminal domain"/>
    <property type="match status" value="1"/>
</dbReference>
<feature type="region of interest" description="Disordered" evidence="13">
    <location>
        <begin position="363"/>
        <end position="386"/>
    </location>
</feature>
<dbReference type="NCBIfam" id="TIGR00057">
    <property type="entry name" value="L-threonylcarbamoyladenylate synthase"/>
    <property type="match status" value="1"/>
</dbReference>
<comment type="catalytic activity">
    <reaction evidence="12">
        <text>L-threonine + hydrogencarbonate + ATP = L-threonylcarbamoyladenylate + diphosphate + H2O</text>
        <dbReference type="Rhea" id="RHEA:36407"/>
        <dbReference type="ChEBI" id="CHEBI:15377"/>
        <dbReference type="ChEBI" id="CHEBI:17544"/>
        <dbReference type="ChEBI" id="CHEBI:30616"/>
        <dbReference type="ChEBI" id="CHEBI:33019"/>
        <dbReference type="ChEBI" id="CHEBI:57926"/>
        <dbReference type="ChEBI" id="CHEBI:73682"/>
        <dbReference type="EC" id="2.7.7.87"/>
    </reaction>
</comment>
<evidence type="ECO:0000256" key="12">
    <source>
        <dbReference type="ARBA" id="ARBA00048366"/>
    </source>
</evidence>
<dbReference type="PANTHER" id="PTHR17490">
    <property type="entry name" value="SUA5"/>
    <property type="match status" value="1"/>
</dbReference>
<dbReference type="PANTHER" id="PTHR17490:SF16">
    <property type="entry name" value="THREONYLCARBAMOYL-AMP SYNTHASE"/>
    <property type="match status" value="1"/>
</dbReference>
<feature type="compositionally biased region" description="Basic and acidic residues" evidence="13">
    <location>
        <begin position="365"/>
        <end position="378"/>
    </location>
</feature>
<keyword evidence="16" id="KW-1185">Reference proteome</keyword>
<evidence type="ECO:0000256" key="11">
    <source>
        <dbReference type="ARBA" id="ARBA00029774"/>
    </source>
</evidence>
<evidence type="ECO:0000259" key="14">
    <source>
        <dbReference type="PROSITE" id="PS51163"/>
    </source>
</evidence>
<keyword evidence="7" id="KW-0819">tRNA processing</keyword>